<dbReference type="EMBL" id="BQNB010016357">
    <property type="protein sequence ID" value="GJT50862.1"/>
    <property type="molecule type" value="Genomic_DNA"/>
</dbReference>
<keyword evidence="6 9" id="KW-0695">RNA-directed DNA polymerase</keyword>
<keyword evidence="1" id="KW-0808">Transferase</keyword>
<evidence type="ECO:0000313" key="9">
    <source>
        <dbReference type="EMBL" id="GJT50862.1"/>
    </source>
</evidence>
<gene>
    <name evidence="9" type="ORF">Tco_0977019</name>
</gene>
<proteinExistence type="predicted"/>
<comment type="caution">
    <text evidence="9">The sequence shown here is derived from an EMBL/GenBank/DDBJ whole genome shotgun (WGS) entry which is preliminary data.</text>
</comment>
<feature type="region of interest" description="Disordered" evidence="7">
    <location>
        <begin position="232"/>
        <end position="258"/>
    </location>
</feature>
<dbReference type="PANTHER" id="PTHR34072:SF52">
    <property type="entry name" value="RIBONUCLEASE H"/>
    <property type="match status" value="1"/>
</dbReference>
<evidence type="ECO:0000256" key="4">
    <source>
        <dbReference type="ARBA" id="ARBA00022759"/>
    </source>
</evidence>
<organism evidence="9 10">
    <name type="scientific">Tanacetum coccineum</name>
    <dbReference type="NCBI Taxonomy" id="301880"/>
    <lineage>
        <taxon>Eukaryota</taxon>
        <taxon>Viridiplantae</taxon>
        <taxon>Streptophyta</taxon>
        <taxon>Embryophyta</taxon>
        <taxon>Tracheophyta</taxon>
        <taxon>Spermatophyta</taxon>
        <taxon>Magnoliopsida</taxon>
        <taxon>eudicotyledons</taxon>
        <taxon>Gunneridae</taxon>
        <taxon>Pentapetalae</taxon>
        <taxon>asterids</taxon>
        <taxon>campanulids</taxon>
        <taxon>Asterales</taxon>
        <taxon>Asteraceae</taxon>
        <taxon>Asteroideae</taxon>
        <taxon>Anthemideae</taxon>
        <taxon>Anthemidinae</taxon>
        <taxon>Tanacetum</taxon>
    </lineage>
</organism>
<dbReference type="PANTHER" id="PTHR34072">
    <property type="entry name" value="ENZYMATIC POLYPROTEIN-RELATED"/>
    <property type="match status" value="1"/>
</dbReference>
<evidence type="ECO:0000256" key="1">
    <source>
        <dbReference type="ARBA" id="ARBA00022679"/>
    </source>
</evidence>
<feature type="compositionally biased region" description="Low complexity" evidence="7">
    <location>
        <begin position="249"/>
        <end position="258"/>
    </location>
</feature>
<dbReference type="Pfam" id="PF17917">
    <property type="entry name" value="RT_RNaseH"/>
    <property type="match status" value="1"/>
</dbReference>
<dbReference type="Pfam" id="PF08284">
    <property type="entry name" value="RVP_2"/>
    <property type="match status" value="1"/>
</dbReference>
<dbReference type="InterPro" id="IPR041373">
    <property type="entry name" value="RT_RNaseH"/>
</dbReference>
<keyword evidence="3" id="KW-0540">Nuclease</keyword>
<dbReference type="InterPro" id="IPR043502">
    <property type="entry name" value="DNA/RNA_pol_sf"/>
</dbReference>
<accession>A0ABQ5EK19</accession>
<evidence type="ECO:0000256" key="7">
    <source>
        <dbReference type="SAM" id="MobiDB-lite"/>
    </source>
</evidence>
<keyword evidence="5" id="KW-0378">Hydrolase</keyword>
<evidence type="ECO:0000256" key="6">
    <source>
        <dbReference type="ARBA" id="ARBA00022918"/>
    </source>
</evidence>
<feature type="compositionally biased region" description="Polar residues" evidence="7">
    <location>
        <begin position="37"/>
        <end position="50"/>
    </location>
</feature>
<evidence type="ECO:0000259" key="8">
    <source>
        <dbReference type="Pfam" id="PF17917"/>
    </source>
</evidence>
<reference evidence="9" key="1">
    <citation type="journal article" date="2022" name="Int. J. Mol. Sci.">
        <title>Draft Genome of Tanacetum Coccineum: Genomic Comparison of Closely Related Tanacetum-Family Plants.</title>
        <authorList>
            <person name="Yamashiro T."/>
            <person name="Shiraishi A."/>
            <person name="Nakayama K."/>
            <person name="Satake H."/>
        </authorList>
    </citation>
    <scope>NUCLEOTIDE SEQUENCE</scope>
</reference>
<dbReference type="Proteomes" id="UP001151760">
    <property type="component" value="Unassembled WGS sequence"/>
</dbReference>
<sequence length="539" mass="60227">MVFFGHQKLFRRGRLPPPHCHPHYSLSTVVPITSAPSHQLTPFSDSSPTAAATMHPPPSPPRLFPQPTPSLRHHTTGATTQVTVGHPRSLLHLQSTSSSLPCTTTFIIVTVEHHPHATAAAVTAAYHHYITLLNPMEAGFALIEVIVPTPLDEPSYFFELYFDLNWVELRRIDLKYVIVHDMPSTVYLITMSEIRELHDANRRRQVVTLEMLKADHRRSAEMRELRTADRDHLAGAGDSPTGTGGSTTGTGYRTTGTAGTRWRSCTARAARGGCWQHEMQTGMAMTATLREQVAEGLNALFENALTKTIRLSDESDKIERAYTAGTGSGLESYFLRCGVQGHFKRKPKAADKQNRGNQVGNDTAPAKVYVVGRVGTNPYSNIVTGTFLLNNCYASILFYIGADRSFVSTTFSFQMDITPSTLDHYYDVELADGRIISAPILALPEGSKDFNPHNLRCSKRVGAVISCFALKIWRHYLYGIKCMVFTDHKSLQHILNQKELNMRQRHWLELLSEIRYHPGKANVVVDALSRKERDQPLRV</sequence>
<dbReference type="CDD" id="cd09274">
    <property type="entry name" value="RNase_HI_RT_Ty3"/>
    <property type="match status" value="1"/>
</dbReference>
<protein>
    <submittedName>
        <fullName evidence="9">Reverse transcriptase domain-containing protein</fullName>
    </submittedName>
</protein>
<name>A0ABQ5EK19_9ASTR</name>
<keyword evidence="4" id="KW-0255">Endonuclease</keyword>
<evidence type="ECO:0000313" key="10">
    <source>
        <dbReference type="Proteomes" id="UP001151760"/>
    </source>
</evidence>
<feature type="compositionally biased region" description="Pro residues" evidence="7">
    <location>
        <begin position="55"/>
        <end position="68"/>
    </location>
</feature>
<evidence type="ECO:0000256" key="3">
    <source>
        <dbReference type="ARBA" id="ARBA00022722"/>
    </source>
</evidence>
<evidence type="ECO:0000256" key="5">
    <source>
        <dbReference type="ARBA" id="ARBA00022801"/>
    </source>
</evidence>
<feature type="region of interest" description="Disordered" evidence="7">
    <location>
        <begin position="37"/>
        <end position="74"/>
    </location>
</feature>
<reference evidence="9" key="2">
    <citation type="submission" date="2022-01" db="EMBL/GenBank/DDBJ databases">
        <authorList>
            <person name="Yamashiro T."/>
            <person name="Shiraishi A."/>
            <person name="Satake H."/>
            <person name="Nakayama K."/>
        </authorList>
    </citation>
    <scope>NUCLEOTIDE SEQUENCE</scope>
</reference>
<keyword evidence="10" id="KW-1185">Reference proteome</keyword>
<keyword evidence="2" id="KW-0548">Nucleotidyltransferase</keyword>
<dbReference type="SUPFAM" id="SSF56672">
    <property type="entry name" value="DNA/RNA polymerases"/>
    <property type="match status" value="1"/>
</dbReference>
<dbReference type="GO" id="GO:0003964">
    <property type="term" value="F:RNA-directed DNA polymerase activity"/>
    <property type="evidence" value="ECO:0007669"/>
    <property type="project" value="UniProtKB-KW"/>
</dbReference>
<evidence type="ECO:0000256" key="2">
    <source>
        <dbReference type="ARBA" id="ARBA00022695"/>
    </source>
</evidence>
<feature type="domain" description="Reverse transcriptase RNase H-like" evidence="8">
    <location>
        <begin position="467"/>
        <end position="513"/>
    </location>
</feature>